<reference evidence="3" key="1">
    <citation type="submission" date="2022-10" db="EMBL/GenBank/DDBJ databases">
        <title>Genome assembly of Pristionchus species.</title>
        <authorList>
            <person name="Yoshida K."/>
            <person name="Sommer R.J."/>
        </authorList>
    </citation>
    <scope>NUCLEOTIDE SEQUENCE [LARGE SCALE GENOMIC DNA]</scope>
    <source>
        <strain evidence="3">RS5460</strain>
    </source>
</reference>
<evidence type="ECO:0000313" key="3">
    <source>
        <dbReference type="Proteomes" id="UP001328107"/>
    </source>
</evidence>
<keyword evidence="1" id="KW-1133">Transmembrane helix</keyword>
<dbReference type="EMBL" id="BTRK01000002">
    <property type="protein sequence ID" value="GMR39026.1"/>
    <property type="molecule type" value="Genomic_DNA"/>
</dbReference>
<feature type="transmembrane region" description="Helical" evidence="1">
    <location>
        <begin position="40"/>
        <end position="62"/>
    </location>
</feature>
<sequence>PRETLDEFVIIRHVMTAFSIPLSMLCIYIVITSRSLTRDYALMLVVLLIDSAIIDIFTQLVFDPSFHSYIVCMY</sequence>
<feature type="non-terminal residue" evidence="2">
    <location>
        <position position="1"/>
    </location>
</feature>
<name>A0AAN4ZH95_9BILA</name>
<accession>A0AAN4ZH95</accession>
<dbReference type="Proteomes" id="UP001328107">
    <property type="component" value="Unassembled WGS sequence"/>
</dbReference>
<keyword evidence="1" id="KW-0812">Transmembrane</keyword>
<proteinExistence type="predicted"/>
<evidence type="ECO:0000313" key="2">
    <source>
        <dbReference type="EMBL" id="GMR39026.1"/>
    </source>
</evidence>
<evidence type="ECO:0008006" key="4">
    <source>
        <dbReference type="Google" id="ProtNLM"/>
    </source>
</evidence>
<keyword evidence="1" id="KW-0472">Membrane</keyword>
<feature type="transmembrane region" description="Helical" evidence="1">
    <location>
        <begin position="12"/>
        <end position="31"/>
    </location>
</feature>
<organism evidence="2 3">
    <name type="scientific">Pristionchus mayeri</name>
    <dbReference type="NCBI Taxonomy" id="1317129"/>
    <lineage>
        <taxon>Eukaryota</taxon>
        <taxon>Metazoa</taxon>
        <taxon>Ecdysozoa</taxon>
        <taxon>Nematoda</taxon>
        <taxon>Chromadorea</taxon>
        <taxon>Rhabditida</taxon>
        <taxon>Rhabditina</taxon>
        <taxon>Diplogasteromorpha</taxon>
        <taxon>Diplogasteroidea</taxon>
        <taxon>Neodiplogasteridae</taxon>
        <taxon>Pristionchus</taxon>
    </lineage>
</organism>
<comment type="caution">
    <text evidence="2">The sequence shown here is derived from an EMBL/GenBank/DDBJ whole genome shotgun (WGS) entry which is preliminary data.</text>
</comment>
<dbReference type="AlphaFoldDB" id="A0AAN4ZH95"/>
<evidence type="ECO:0000256" key="1">
    <source>
        <dbReference type="SAM" id="Phobius"/>
    </source>
</evidence>
<gene>
    <name evidence="2" type="ORF">PMAYCL1PPCAC_09221</name>
</gene>
<protein>
    <recommendedName>
        <fullName evidence="4">G protein-coupled receptor</fullName>
    </recommendedName>
</protein>
<keyword evidence="3" id="KW-1185">Reference proteome</keyword>